<reference evidence="2 3" key="1">
    <citation type="submission" date="2008-07" db="EMBL/GenBank/DDBJ databases">
        <authorList>
            <person name="El-Sayed N."/>
            <person name="Caler E."/>
            <person name="Inman J."/>
            <person name="Amedeo P."/>
            <person name="Hass B."/>
            <person name="Wortman J."/>
        </authorList>
    </citation>
    <scope>NUCLEOTIDE SEQUENCE [LARGE SCALE GENOMIC DNA]</scope>
    <source>
        <strain evidence="3">ATCC 50983 / TXsc</strain>
    </source>
</reference>
<evidence type="ECO:0000313" key="2">
    <source>
        <dbReference type="EMBL" id="EER11290.1"/>
    </source>
</evidence>
<evidence type="ECO:0000313" key="3">
    <source>
        <dbReference type="Proteomes" id="UP000007800"/>
    </source>
</evidence>
<dbReference type="RefSeq" id="XP_002779495.1">
    <property type="nucleotide sequence ID" value="XM_002779449.1"/>
</dbReference>
<protein>
    <submittedName>
        <fullName evidence="2">Uncharacterized protein</fullName>
    </submittedName>
</protein>
<gene>
    <name evidence="2" type="ORF">Pmar_PMAR016953</name>
</gene>
<dbReference type="AlphaFoldDB" id="C5KW53"/>
<evidence type="ECO:0000256" key="1">
    <source>
        <dbReference type="SAM" id="SignalP"/>
    </source>
</evidence>
<dbReference type="Proteomes" id="UP000007800">
    <property type="component" value="Unassembled WGS sequence"/>
</dbReference>
<keyword evidence="1" id="KW-0732">Signal</keyword>
<sequence length="74" mass="8321">MYFPRVLVILLLVISMITNCYSVDVSSKTNSAYDEATKDLEKFLGSLKLKKSTVKNDVANRSRILRVIESHVAS</sequence>
<keyword evidence="3" id="KW-1185">Reference proteome</keyword>
<dbReference type="InParanoid" id="C5KW53"/>
<accession>C5KW53</accession>
<proteinExistence type="predicted"/>
<dbReference type="GeneID" id="9057164"/>
<name>C5KW53_PERM5</name>
<dbReference type="EMBL" id="GG676904">
    <property type="protein sequence ID" value="EER11290.1"/>
    <property type="molecule type" value="Genomic_DNA"/>
</dbReference>
<feature type="signal peptide" evidence="1">
    <location>
        <begin position="1"/>
        <end position="22"/>
    </location>
</feature>
<organism evidence="3">
    <name type="scientific">Perkinsus marinus (strain ATCC 50983 / TXsc)</name>
    <dbReference type="NCBI Taxonomy" id="423536"/>
    <lineage>
        <taxon>Eukaryota</taxon>
        <taxon>Sar</taxon>
        <taxon>Alveolata</taxon>
        <taxon>Perkinsozoa</taxon>
        <taxon>Perkinsea</taxon>
        <taxon>Perkinsida</taxon>
        <taxon>Perkinsidae</taxon>
        <taxon>Perkinsus</taxon>
    </lineage>
</organism>
<feature type="chain" id="PRO_5002954121" evidence="1">
    <location>
        <begin position="23"/>
        <end position="74"/>
    </location>
</feature>